<evidence type="ECO:0000256" key="8">
    <source>
        <dbReference type="RuleBase" id="RU000304"/>
    </source>
</evidence>
<comment type="similarity">
    <text evidence="8">Belongs to the protein kinase superfamily.</text>
</comment>
<dbReference type="GO" id="GO:0005524">
    <property type="term" value="F:ATP binding"/>
    <property type="evidence" value="ECO:0007669"/>
    <property type="project" value="UniProtKB-UniRule"/>
</dbReference>
<dbReference type="OMA" id="PHEEFRN"/>
<dbReference type="PANTHER" id="PTHR44167">
    <property type="entry name" value="OVARIAN-SPECIFIC SERINE/THREONINE-PROTEIN KINASE LOK-RELATED"/>
    <property type="match status" value="1"/>
</dbReference>
<dbReference type="AlphaFoldDB" id="A0A026WVI5"/>
<reference evidence="12 14" key="2">
    <citation type="journal article" date="2018" name="Genome Res.">
        <title>The genomic architecture and molecular evolution of ant odorant receptors.</title>
        <authorList>
            <person name="McKenzie S.K."/>
            <person name="Kronauer D.J.C."/>
        </authorList>
    </citation>
    <scope>NUCLEOTIDE SEQUENCE [LARGE SCALE GENOMIC DNA]</scope>
    <source>
        <strain evidence="12">Clonal line C1</strain>
    </source>
</reference>
<evidence type="ECO:0000256" key="3">
    <source>
        <dbReference type="ARBA" id="ARBA00022679"/>
    </source>
</evidence>
<dbReference type="InterPro" id="IPR017441">
    <property type="entry name" value="Protein_kinase_ATP_BS"/>
</dbReference>
<reference evidence="12" key="3">
    <citation type="submission" date="2018-07" db="EMBL/GenBank/DDBJ databases">
        <authorList>
            <person name="Mckenzie S.K."/>
            <person name="Kronauer D.J.C."/>
        </authorList>
    </citation>
    <scope>NUCLEOTIDE SEQUENCE</scope>
    <source>
        <strain evidence="12">Clonal line C1</strain>
    </source>
</reference>
<organism evidence="11 13">
    <name type="scientific">Ooceraea biroi</name>
    <name type="common">Clonal raider ant</name>
    <name type="synonym">Cerapachys biroi</name>
    <dbReference type="NCBI Taxonomy" id="2015173"/>
    <lineage>
        <taxon>Eukaryota</taxon>
        <taxon>Metazoa</taxon>
        <taxon>Ecdysozoa</taxon>
        <taxon>Arthropoda</taxon>
        <taxon>Hexapoda</taxon>
        <taxon>Insecta</taxon>
        <taxon>Pterygota</taxon>
        <taxon>Neoptera</taxon>
        <taxon>Endopterygota</taxon>
        <taxon>Hymenoptera</taxon>
        <taxon>Apocrita</taxon>
        <taxon>Aculeata</taxon>
        <taxon>Formicoidea</taxon>
        <taxon>Formicidae</taxon>
        <taxon>Dorylinae</taxon>
        <taxon>Ooceraea</taxon>
    </lineage>
</organism>
<dbReference type="STRING" id="2015173.A0A026WVI5"/>
<keyword evidence="2 8" id="KW-0723">Serine/threonine-protein kinase</keyword>
<evidence type="ECO:0000313" key="11">
    <source>
        <dbReference type="EMBL" id="EZA60055.1"/>
    </source>
</evidence>
<sequence length="419" mass="48009">MKGADTRKLNDQSDRRAFRTLDRMENNSLRRNVEDNNDVKDSCVNLKNSIPLLKELFYMHRKVGEGAFSSVFLATLKSSSGHKKFALKHLIPTCHPERIERELQCLQQIGGKDYIVGLELCLRNRGSVVFVMPYMRHDRFSEYCKDMTVEETKGYMRALLSALRRVHKFNIIHRDVKPSNFLYDRANRRYLLVDFGLAQQYTAENLKTIKETNMESVEVPTIRQKKSDENNLNLQPDSASRRHVSNKCYCFGKAKVCTLCLTRPQQAAPRAGTPGFRAPEVLLKHPSQTSAIDIWASGVMMLCILSGTQPFFRSPDDCTALAEITSIFGSYQVQQCAQKLGKKVIFSENLPGIDLMSLCLKLQKRNRSMTYDSEHNTYKKVSSNIEYPKEAYHLLTKLLDLDYKTRITAEQALSHPFLS</sequence>
<dbReference type="Proteomes" id="UP000279307">
    <property type="component" value="Chromosome 8"/>
</dbReference>
<dbReference type="GO" id="GO:0044773">
    <property type="term" value="P:mitotic DNA damage checkpoint signaling"/>
    <property type="evidence" value="ECO:0007669"/>
    <property type="project" value="TreeGrafter"/>
</dbReference>
<dbReference type="SUPFAM" id="SSF56112">
    <property type="entry name" value="Protein kinase-like (PK-like)"/>
    <property type="match status" value="1"/>
</dbReference>
<dbReference type="CDD" id="cd14019">
    <property type="entry name" value="STKc_Cdc7"/>
    <property type="match status" value="1"/>
</dbReference>
<keyword evidence="13" id="KW-1185">Reference proteome</keyword>
<reference evidence="11 13" key="1">
    <citation type="journal article" date="2014" name="Curr. Biol.">
        <title>The genome of the clonal raider ant Cerapachys biroi.</title>
        <authorList>
            <person name="Oxley P.R."/>
            <person name="Ji L."/>
            <person name="Fetter-Pruneda I."/>
            <person name="McKenzie S.K."/>
            <person name="Li C."/>
            <person name="Hu H."/>
            <person name="Zhang G."/>
            <person name="Kronauer D.J."/>
        </authorList>
    </citation>
    <scope>NUCLEOTIDE SEQUENCE [LARGE SCALE GENOMIC DNA]</scope>
</reference>
<dbReference type="GO" id="GO:0051301">
    <property type="term" value="P:cell division"/>
    <property type="evidence" value="ECO:0007669"/>
    <property type="project" value="UniProtKB-KW"/>
</dbReference>
<dbReference type="SMART" id="SM00220">
    <property type="entry name" value="S_TKc"/>
    <property type="match status" value="1"/>
</dbReference>
<evidence type="ECO:0000259" key="10">
    <source>
        <dbReference type="PROSITE" id="PS50011"/>
    </source>
</evidence>
<keyword evidence="11" id="KW-0131">Cell cycle</keyword>
<evidence type="ECO:0000256" key="2">
    <source>
        <dbReference type="ARBA" id="ARBA00022527"/>
    </source>
</evidence>
<evidence type="ECO:0000313" key="14">
    <source>
        <dbReference type="Proteomes" id="UP000279307"/>
    </source>
</evidence>
<dbReference type="InterPro" id="IPR011009">
    <property type="entry name" value="Kinase-like_dom_sf"/>
</dbReference>
<evidence type="ECO:0000256" key="9">
    <source>
        <dbReference type="SAM" id="MobiDB-lite"/>
    </source>
</evidence>
<dbReference type="PROSITE" id="PS00108">
    <property type="entry name" value="PROTEIN_KINASE_ST"/>
    <property type="match status" value="1"/>
</dbReference>
<evidence type="ECO:0000256" key="5">
    <source>
        <dbReference type="ARBA" id="ARBA00022777"/>
    </source>
</evidence>
<dbReference type="OrthoDB" id="10020333at2759"/>
<dbReference type="InterPro" id="IPR008271">
    <property type="entry name" value="Ser/Thr_kinase_AS"/>
</dbReference>
<keyword evidence="6 7" id="KW-0067">ATP-binding</keyword>
<dbReference type="EC" id="2.7.11.1" evidence="1"/>
<dbReference type="EMBL" id="KK107085">
    <property type="protein sequence ID" value="EZA60055.1"/>
    <property type="molecule type" value="Genomic_DNA"/>
</dbReference>
<evidence type="ECO:0000256" key="7">
    <source>
        <dbReference type="PROSITE-ProRule" id="PRU10141"/>
    </source>
</evidence>
<dbReference type="GO" id="GO:0005634">
    <property type="term" value="C:nucleus"/>
    <property type="evidence" value="ECO:0007669"/>
    <property type="project" value="TreeGrafter"/>
</dbReference>
<dbReference type="GO" id="GO:0004674">
    <property type="term" value="F:protein serine/threonine kinase activity"/>
    <property type="evidence" value="ECO:0007669"/>
    <property type="project" value="UniProtKB-KW"/>
</dbReference>
<evidence type="ECO:0000313" key="12">
    <source>
        <dbReference type="EMBL" id="RLU19526.1"/>
    </source>
</evidence>
<gene>
    <name evidence="12" type="ORF">DMN91_008083</name>
    <name evidence="11" type="ORF">X777_15337</name>
</gene>
<evidence type="ECO:0000313" key="13">
    <source>
        <dbReference type="Proteomes" id="UP000053097"/>
    </source>
</evidence>
<feature type="domain" description="Protein kinase" evidence="10">
    <location>
        <begin position="57"/>
        <end position="418"/>
    </location>
</feature>
<evidence type="ECO:0000256" key="6">
    <source>
        <dbReference type="ARBA" id="ARBA00022840"/>
    </source>
</evidence>
<dbReference type="Proteomes" id="UP000053097">
    <property type="component" value="Unassembled WGS sequence"/>
</dbReference>
<proteinExistence type="inferred from homology"/>
<dbReference type="PROSITE" id="PS00107">
    <property type="entry name" value="PROTEIN_KINASE_ATP"/>
    <property type="match status" value="1"/>
</dbReference>
<dbReference type="Gene3D" id="1.10.510.10">
    <property type="entry name" value="Transferase(Phosphotransferase) domain 1"/>
    <property type="match status" value="1"/>
</dbReference>
<feature type="binding site" evidence="7">
    <location>
        <position position="88"/>
    </location>
    <ligand>
        <name>ATP</name>
        <dbReference type="ChEBI" id="CHEBI:30616"/>
    </ligand>
</feature>
<keyword evidence="3" id="KW-0808">Transferase</keyword>
<keyword evidence="5" id="KW-0418">Kinase</keyword>
<keyword evidence="11" id="KW-0132">Cell division</keyword>
<evidence type="ECO:0000256" key="4">
    <source>
        <dbReference type="ARBA" id="ARBA00022741"/>
    </source>
</evidence>
<dbReference type="PANTHER" id="PTHR44167:SF23">
    <property type="entry name" value="CDC7 KINASE, ISOFORM A-RELATED"/>
    <property type="match status" value="1"/>
</dbReference>
<dbReference type="PROSITE" id="PS50011">
    <property type="entry name" value="PROTEIN_KINASE_DOM"/>
    <property type="match status" value="1"/>
</dbReference>
<accession>A0A026WVI5</accession>
<protein>
    <recommendedName>
        <fullName evidence="1">non-specific serine/threonine protein kinase</fullName>
        <ecNumber evidence="1">2.7.11.1</ecNumber>
    </recommendedName>
</protein>
<feature type="region of interest" description="Disordered" evidence="9">
    <location>
        <begin position="218"/>
        <end position="237"/>
    </location>
</feature>
<keyword evidence="4 7" id="KW-0547">Nucleotide-binding</keyword>
<name>A0A026WVI5_OOCBI</name>
<dbReference type="EMBL" id="QOIP01000008">
    <property type="protein sequence ID" value="RLU19526.1"/>
    <property type="molecule type" value="Genomic_DNA"/>
</dbReference>
<dbReference type="InterPro" id="IPR000719">
    <property type="entry name" value="Prot_kinase_dom"/>
</dbReference>
<evidence type="ECO:0000256" key="1">
    <source>
        <dbReference type="ARBA" id="ARBA00012513"/>
    </source>
</evidence>
<dbReference type="Pfam" id="PF00069">
    <property type="entry name" value="Pkinase"/>
    <property type="match status" value="2"/>
</dbReference>
<dbReference type="Gene3D" id="3.30.200.20">
    <property type="entry name" value="Phosphorylase Kinase, domain 1"/>
    <property type="match status" value="1"/>
</dbReference>